<organism evidence="1 2">
    <name type="scientific">Heterorhabditis bacteriophora</name>
    <name type="common">Entomopathogenic nematode worm</name>
    <dbReference type="NCBI Taxonomy" id="37862"/>
    <lineage>
        <taxon>Eukaryota</taxon>
        <taxon>Metazoa</taxon>
        <taxon>Ecdysozoa</taxon>
        <taxon>Nematoda</taxon>
        <taxon>Chromadorea</taxon>
        <taxon>Rhabditida</taxon>
        <taxon>Rhabditina</taxon>
        <taxon>Rhabditomorpha</taxon>
        <taxon>Strongyloidea</taxon>
        <taxon>Heterorhabditidae</taxon>
        <taxon>Heterorhabditis</taxon>
    </lineage>
</organism>
<reference evidence="2" key="1">
    <citation type="submission" date="2016-11" db="UniProtKB">
        <authorList>
            <consortium name="WormBaseParasite"/>
        </authorList>
    </citation>
    <scope>IDENTIFICATION</scope>
</reference>
<name>A0A1I7X9A4_HETBA</name>
<dbReference type="WBParaSite" id="Hba_13973">
    <property type="protein sequence ID" value="Hba_13973"/>
    <property type="gene ID" value="Hba_13973"/>
</dbReference>
<sequence length="36" mass="4387">MSWTSEWTESIQKTQSLTKFPQFFREKFPVGNVEEY</sequence>
<protein>
    <submittedName>
        <fullName evidence="2">Uncharacterized protein</fullName>
    </submittedName>
</protein>
<accession>A0A1I7X9A4</accession>
<evidence type="ECO:0000313" key="2">
    <source>
        <dbReference type="WBParaSite" id="Hba_13973"/>
    </source>
</evidence>
<proteinExistence type="predicted"/>
<dbReference type="AlphaFoldDB" id="A0A1I7X9A4"/>
<dbReference type="Proteomes" id="UP000095283">
    <property type="component" value="Unplaced"/>
</dbReference>
<evidence type="ECO:0000313" key="1">
    <source>
        <dbReference type="Proteomes" id="UP000095283"/>
    </source>
</evidence>
<keyword evidence="1" id="KW-1185">Reference proteome</keyword>